<organism evidence="1 2">
    <name type="scientific">Thermoproteus sp. AZ2</name>
    <dbReference type="NCBI Taxonomy" id="1609232"/>
    <lineage>
        <taxon>Archaea</taxon>
        <taxon>Thermoproteota</taxon>
        <taxon>Thermoprotei</taxon>
        <taxon>Thermoproteales</taxon>
        <taxon>Thermoproteaceae</taxon>
        <taxon>Thermoproteus</taxon>
    </lineage>
</organism>
<sequence>MVPVRLPKEYLEKLDLLVKGGFLVSRTEGVEAALENLLAREGVDDEEDEFRTISGR</sequence>
<reference evidence="1" key="1">
    <citation type="submission" date="2024-07" db="EMBL/GenBank/DDBJ databases">
        <title>Metagenome and Metagenome-Assembled Genomes of Archaea from a hot spring from the geothermal field of Los Azufres, Mexico.</title>
        <authorList>
            <person name="Marin-Paredes R."/>
            <person name="Martinez-Romero E."/>
            <person name="Servin-Garciduenas L.E."/>
        </authorList>
    </citation>
    <scope>NUCLEOTIDE SEQUENCE</scope>
</reference>
<evidence type="ECO:0000313" key="1">
    <source>
        <dbReference type="EMBL" id="MFB6490926.1"/>
    </source>
</evidence>
<accession>A0ACC6V1U3</accession>
<protein>
    <submittedName>
        <fullName evidence="1">Ribbon-helix-helix domain-containing protein</fullName>
    </submittedName>
</protein>
<comment type="caution">
    <text evidence="1">The sequence shown here is derived from an EMBL/GenBank/DDBJ whole genome shotgun (WGS) entry which is preliminary data.</text>
</comment>
<name>A0ACC6V1U3_9CREN</name>
<evidence type="ECO:0000313" key="2">
    <source>
        <dbReference type="Proteomes" id="UP000033636"/>
    </source>
</evidence>
<dbReference type="Proteomes" id="UP000033636">
    <property type="component" value="Unassembled WGS sequence"/>
</dbReference>
<proteinExistence type="predicted"/>
<gene>
    <name evidence="1" type="ORF">TU35_006750</name>
</gene>
<dbReference type="EMBL" id="JZWT02000016">
    <property type="protein sequence ID" value="MFB6490926.1"/>
    <property type="molecule type" value="Genomic_DNA"/>
</dbReference>